<evidence type="ECO:0000256" key="11">
    <source>
        <dbReference type="ARBA" id="ARBA00022786"/>
    </source>
</evidence>
<dbReference type="EC" id="2.3.2.31" evidence="6"/>
<keyword evidence="8" id="KW-0479">Metal-binding</keyword>
<keyword evidence="9" id="KW-0677">Repeat</keyword>
<dbReference type="InterPro" id="IPR044066">
    <property type="entry name" value="TRIAD_supradom"/>
</dbReference>
<accession>A0AB40CJP9</accession>
<evidence type="ECO:0000256" key="5">
    <source>
        <dbReference type="ARBA" id="ARBA00005884"/>
    </source>
</evidence>
<comment type="function">
    <text evidence="3">Might act as an E3 ubiquitin-protein ligase, or as part of E3 complex, which accepts ubiquitin from specific E2 ubiquitin-conjugating enzymes and then transfers it to substrates.</text>
</comment>
<feature type="domain" description="RING-type" evidence="16">
    <location>
        <begin position="127"/>
        <end position="341"/>
    </location>
</feature>
<dbReference type="Pfam" id="PF01485">
    <property type="entry name" value="IBR"/>
    <property type="match status" value="1"/>
</dbReference>
<dbReference type="Gene3D" id="1.20.120.1750">
    <property type="match status" value="1"/>
</dbReference>
<comment type="pathway">
    <text evidence="4">Protein modification; protein ubiquitination.</text>
</comment>
<dbReference type="InterPro" id="IPR031127">
    <property type="entry name" value="E3_UB_ligase_RBR"/>
</dbReference>
<evidence type="ECO:0000256" key="4">
    <source>
        <dbReference type="ARBA" id="ARBA00004906"/>
    </source>
</evidence>
<dbReference type="InterPro" id="IPR002867">
    <property type="entry name" value="IBR_dom"/>
</dbReference>
<dbReference type="CDD" id="cd20346">
    <property type="entry name" value="BRcat_RBR_ANKIB1"/>
    <property type="match status" value="1"/>
</dbReference>
<dbReference type="GO" id="GO:0008270">
    <property type="term" value="F:zinc ion binding"/>
    <property type="evidence" value="ECO:0007669"/>
    <property type="project" value="UniProtKB-KW"/>
</dbReference>
<evidence type="ECO:0000256" key="9">
    <source>
        <dbReference type="ARBA" id="ARBA00022737"/>
    </source>
</evidence>
<dbReference type="InterPro" id="IPR013083">
    <property type="entry name" value="Znf_RING/FYVE/PHD"/>
</dbReference>
<dbReference type="PANTHER" id="PTHR11685">
    <property type="entry name" value="RBR FAMILY RING FINGER AND IBR DOMAIN-CONTAINING"/>
    <property type="match status" value="1"/>
</dbReference>
<evidence type="ECO:0000259" key="15">
    <source>
        <dbReference type="PROSITE" id="PS50089"/>
    </source>
</evidence>
<keyword evidence="12" id="KW-0862">Zinc</keyword>
<protein>
    <recommendedName>
        <fullName evidence="6">RBR-type E3 ubiquitin transferase</fullName>
        <ecNumber evidence="6">2.3.2.31</ecNumber>
    </recommendedName>
</protein>
<dbReference type="PROSITE" id="PS51873">
    <property type="entry name" value="TRIAD"/>
    <property type="match status" value="1"/>
</dbReference>
<comment type="catalytic activity">
    <reaction evidence="1">
        <text>[E2 ubiquitin-conjugating enzyme]-S-ubiquitinyl-L-cysteine + [acceptor protein]-L-lysine = [E2 ubiquitin-conjugating enzyme]-L-cysteine + [acceptor protein]-N(6)-ubiquitinyl-L-lysine.</text>
        <dbReference type="EC" id="2.3.2.31"/>
    </reaction>
</comment>
<keyword evidence="11" id="KW-0833">Ubl conjugation pathway</keyword>
<dbReference type="SMART" id="SM00647">
    <property type="entry name" value="IBR"/>
    <property type="match status" value="2"/>
</dbReference>
<evidence type="ECO:0000256" key="6">
    <source>
        <dbReference type="ARBA" id="ARBA00012251"/>
    </source>
</evidence>
<evidence type="ECO:0000256" key="1">
    <source>
        <dbReference type="ARBA" id="ARBA00001798"/>
    </source>
</evidence>
<dbReference type="Proteomes" id="UP001515500">
    <property type="component" value="Chromosome 15"/>
</dbReference>
<name>A0AB40CJP9_DIOCR</name>
<dbReference type="FunFam" id="1.20.120.1750:FF:000013">
    <property type="entry name" value="RBR-type E3 ubiquitin transferase"/>
    <property type="match status" value="1"/>
</dbReference>
<comment type="similarity">
    <text evidence="5">Belongs to the RBR family. Ariadne subfamily.</text>
</comment>
<keyword evidence="17" id="KW-1185">Reference proteome</keyword>
<organism evidence="17 18">
    <name type="scientific">Dioscorea cayennensis subsp. rotundata</name>
    <name type="common">White Guinea yam</name>
    <name type="synonym">Dioscorea rotundata</name>
    <dbReference type="NCBI Taxonomy" id="55577"/>
    <lineage>
        <taxon>Eukaryota</taxon>
        <taxon>Viridiplantae</taxon>
        <taxon>Streptophyta</taxon>
        <taxon>Embryophyta</taxon>
        <taxon>Tracheophyta</taxon>
        <taxon>Spermatophyta</taxon>
        <taxon>Magnoliopsida</taxon>
        <taxon>Liliopsida</taxon>
        <taxon>Dioscoreales</taxon>
        <taxon>Dioscoreaceae</taxon>
        <taxon>Dioscorea</taxon>
    </lineage>
</organism>
<dbReference type="CDD" id="cd16773">
    <property type="entry name" value="RING-HC_RBR_TRIAD1"/>
    <property type="match status" value="1"/>
</dbReference>
<evidence type="ECO:0000256" key="12">
    <source>
        <dbReference type="ARBA" id="ARBA00022833"/>
    </source>
</evidence>
<dbReference type="CDD" id="cd22586">
    <property type="entry name" value="Rcat_RBR_ARI1-like"/>
    <property type="match status" value="1"/>
</dbReference>
<comment type="cofactor">
    <cofactor evidence="2">
        <name>Zn(2+)</name>
        <dbReference type="ChEBI" id="CHEBI:29105"/>
    </cofactor>
</comment>
<dbReference type="RefSeq" id="XP_039139614.1">
    <property type="nucleotide sequence ID" value="XM_039283680.1"/>
</dbReference>
<evidence type="ECO:0000313" key="18">
    <source>
        <dbReference type="RefSeq" id="XP_039139614.1"/>
    </source>
</evidence>
<evidence type="ECO:0000256" key="7">
    <source>
        <dbReference type="ARBA" id="ARBA00022679"/>
    </source>
</evidence>
<reference evidence="18" key="1">
    <citation type="submission" date="2025-08" db="UniProtKB">
        <authorList>
            <consortium name="RefSeq"/>
        </authorList>
    </citation>
    <scope>IDENTIFICATION</scope>
</reference>
<dbReference type="Gene3D" id="3.30.40.10">
    <property type="entry name" value="Zinc/RING finger domain, C3HC4 (zinc finger)"/>
    <property type="match status" value="1"/>
</dbReference>
<dbReference type="Pfam" id="PF22605">
    <property type="entry name" value="IBR_2"/>
    <property type="match status" value="1"/>
</dbReference>
<evidence type="ECO:0000256" key="2">
    <source>
        <dbReference type="ARBA" id="ARBA00001947"/>
    </source>
</evidence>
<feature type="region of interest" description="Disordered" evidence="14">
    <location>
        <begin position="1"/>
        <end position="28"/>
    </location>
</feature>
<dbReference type="GO" id="GO:0061630">
    <property type="term" value="F:ubiquitin protein ligase activity"/>
    <property type="evidence" value="ECO:0007669"/>
    <property type="project" value="UniProtKB-EC"/>
</dbReference>
<dbReference type="InterPro" id="IPR054694">
    <property type="entry name" value="Parkin-like_IBR"/>
</dbReference>
<dbReference type="AlphaFoldDB" id="A0AB40CJP9"/>
<dbReference type="Pfam" id="PF14634">
    <property type="entry name" value="zf-RING_5"/>
    <property type="match status" value="1"/>
</dbReference>
<gene>
    <name evidence="18" type="primary">LOC120276938</name>
</gene>
<proteinExistence type="inferred from homology"/>
<keyword evidence="7" id="KW-0808">Transferase</keyword>
<evidence type="ECO:0000313" key="17">
    <source>
        <dbReference type="Proteomes" id="UP001515500"/>
    </source>
</evidence>
<sequence>MDDDDYYYSQSSDDEDAGDDDDDDCYDDLFDDPLCDEDSSTNSYEYTVIEEKSLLTLQMEALQKVIEFLSLSESSARILLIHNRWDVTKILELFDRKGKEQLFLEAGLVLDDNNYNNNNDSSFSALSQITCNVCFDDFSKDEFSVMSCGHYYCNNCWTEHFIVKINNGASRRISCITPKCNAICDEAIVRKLVAKKSPDVVCRFDRFLLESYVEDNNKVKWCPSTPHCGNAICVEDDPCCEVECSCGLTFCFNCLLEAHSPCSCKMWELWSQKCKDESENINWIMVNTKPCPKCRKNVVKNGGCNHVRCICGQCFCWLCGNATGTAHTYDTIDSHSCGRYDDAKSKHIERAKRDLYRYTHYHNRYESHAKSLKEEINLYETIEGLINDSKSEDTHFKSFRWALDGLNQLKRAREVLSYSYPFAFYMFGRELFIDDMRPEESAMKKNLFEDQQQQLECQVENLSMHLGKSFDLLSDKELFETSQHVTNLSSIVNRLCKEMYKCIENDLLLPFRKNHPIATYMSNALRKKR</sequence>
<keyword evidence="10 13" id="KW-0863">Zinc-finger</keyword>
<dbReference type="Pfam" id="PF19422">
    <property type="entry name" value="Ariadne"/>
    <property type="match status" value="1"/>
</dbReference>
<evidence type="ECO:0000256" key="13">
    <source>
        <dbReference type="PROSITE-ProRule" id="PRU00175"/>
    </source>
</evidence>
<dbReference type="PROSITE" id="PS50089">
    <property type="entry name" value="ZF_RING_2"/>
    <property type="match status" value="1"/>
</dbReference>
<dbReference type="FunFam" id="3.30.40.10:FF:000019">
    <property type="entry name" value="RBR-type E3 ubiquitin transferase"/>
    <property type="match status" value="1"/>
</dbReference>
<evidence type="ECO:0000256" key="3">
    <source>
        <dbReference type="ARBA" id="ARBA00003976"/>
    </source>
</evidence>
<feature type="domain" description="RING-type" evidence="15">
    <location>
        <begin position="131"/>
        <end position="179"/>
    </location>
</feature>
<dbReference type="InterPro" id="IPR001841">
    <property type="entry name" value="Znf_RING"/>
</dbReference>
<dbReference type="SUPFAM" id="SSF57850">
    <property type="entry name" value="RING/U-box"/>
    <property type="match status" value="3"/>
</dbReference>
<evidence type="ECO:0000256" key="8">
    <source>
        <dbReference type="ARBA" id="ARBA00022723"/>
    </source>
</evidence>
<evidence type="ECO:0000256" key="10">
    <source>
        <dbReference type="ARBA" id="ARBA00022771"/>
    </source>
</evidence>
<evidence type="ECO:0000256" key="14">
    <source>
        <dbReference type="SAM" id="MobiDB-lite"/>
    </source>
</evidence>
<dbReference type="GO" id="GO:0016567">
    <property type="term" value="P:protein ubiquitination"/>
    <property type="evidence" value="ECO:0007669"/>
    <property type="project" value="InterPro"/>
</dbReference>
<evidence type="ECO:0000259" key="16">
    <source>
        <dbReference type="PROSITE" id="PS51873"/>
    </source>
</evidence>
<dbReference type="InterPro" id="IPR045840">
    <property type="entry name" value="Ariadne"/>
</dbReference>
<dbReference type="GeneID" id="120276938"/>